<organism evidence="4 5">
    <name type="scientific">Terrimonas ginsenosidimutans</name>
    <dbReference type="NCBI Taxonomy" id="2908004"/>
    <lineage>
        <taxon>Bacteria</taxon>
        <taxon>Pseudomonadati</taxon>
        <taxon>Bacteroidota</taxon>
        <taxon>Chitinophagia</taxon>
        <taxon>Chitinophagales</taxon>
        <taxon>Chitinophagaceae</taxon>
        <taxon>Terrimonas</taxon>
    </lineage>
</organism>
<sequence length="655" mass="72122">MKKITCLSLSVLITVISQATVTLPKLFTDGMVLQRDKTITVWGWADPKEKVSVILNKQSKAAVTDKAGKWTVTLAAESAGGPFTLTVKGKNTITVNDVLIGEVWICSGQSNMEMPIGGWGLINNYQQEIANANYPQIRQFAVPKKVSLEPQADVEGDGWKVCNSANAPAFSAVAYFFARDLYNELKVPVGLINTTWGGTMVETWTSREAYENSPEFKEMINRMPKVDLTELQRARATQATAKLNKLQGGPANPGEIKTWNQPSFNDNNWGTLNAPGVWEEQEPGELDGIVWLRKTIEISAEDAGKKAVIELAMIDDKDETYLNGKLIGSTALYNAKRVYEIPAGILTAGKNVIAVRVTDGGGGGGIYGDAADLKLTIGSNVIPLKGKWTYRIEKISQEQAGVTPNSYPTLLFNGMINPLIPYTVRGAIWYQGETNAGRSYEYRKSFPLMITDWRQRWKLGDFPFYFVQLASFRANNGDSEKGSGWAELREAQLQTLSLPNTGMAVTTDIGDTKDIHPKNKQDVGKRLAAIALNQTYNKGNAFSGPVYQSFKTEGDRVVLTFSHADNGLMAKDKYGYVKGFEIAGADQKFYFATATIEGNKVIVKSPNVRQPVAVRFGWADDAVDDNLYNKEGFPAGPFRTDNWKGITEAVKYTIQ</sequence>
<feature type="domain" description="Sialate O-acetylesterase" evidence="3">
    <location>
        <begin position="102"/>
        <end position="225"/>
    </location>
</feature>
<dbReference type="Proteomes" id="UP001165367">
    <property type="component" value="Unassembled WGS sequence"/>
</dbReference>
<dbReference type="PANTHER" id="PTHR22901:SF0">
    <property type="entry name" value="SIALATE O-ACETYLESTERASE"/>
    <property type="match status" value="1"/>
</dbReference>
<dbReference type="Gene3D" id="3.40.50.1110">
    <property type="entry name" value="SGNH hydrolase"/>
    <property type="match status" value="2"/>
</dbReference>
<dbReference type="InterPro" id="IPR039329">
    <property type="entry name" value="SIAE"/>
</dbReference>
<comment type="caution">
    <text evidence="4">The sequence shown here is derived from an EMBL/GenBank/DDBJ whole genome shotgun (WGS) entry which is preliminary data.</text>
</comment>
<dbReference type="EMBL" id="JAKLTR010000015">
    <property type="protein sequence ID" value="MCG2616703.1"/>
    <property type="molecule type" value="Genomic_DNA"/>
</dbReference>
<evidence type="ECO:0000313" key="5">
    <source>
        <dbReference type="Proteomes" id="UP001165367"/>
    </source>
</evidence>
<feature type="chain" id="PRO_5046393183" evidence="2">
    <location>
        <begin position="20"/>
        <end position="655"/>
    </location>
</feature>
<evidence type="ECO:0000256" key="2">
    <source>
        <dbReference type="SAM" id="SignalP"/>
    </source>
</evidence>
<dbReference type="InterPro" id="IPR036514">
    <property type="entry name" value="SGNH_hydro_sf"/>
</dbReference>
<gene>
    <name evidence="4" type="ORF">LZZ85_20560</name>
</gene>
<name>A0ABS9KWL3_9BACT</name>
<dbReference type="SUPFAM" id="SSF52266">
    <property type="entry name" value="SGNH hydrolase"/>
    <property type="match status" value="1"/>
</dbReference>
<keyword evidence="1" id="KW-0378">Hydrolase</keyword>
<dbReference type="PANTHER" id="PTHR22901">
    <property type="entry name" value="SIALATE O-ACETYLESTERASE"/>
    <property type="match status" value="1"/>
</dbReference>
<feature type="signal peptide" evidence="2">
    <location>
        <begin position="1"/>
        <end position="19"/>
    </location>
</feature>
<accession>A0ABS9KWL3</accession>
<protein>
    <submittedName>
        <fullName evidence="4">9-O-acetylesterase</fullName>
    </submittedName>
</protein>
<dbReference type="InterPro" id="IPR008979">
    <property type="entry name" value="Galactose-bd-like_sf"/>
</dbReference>
<evidence type="ECO:0000313" key="4">
    <source>
        <dbReference type="EMBL" id="MCG2616703.1"/>
    </source>
</evidence>
<keyword evidence="2" id="KW-0732">Signal</keyword>
<keyword evidence="5" id="KW-1185">Reference proteome</keyword>
<dbReference type="Pfam" id="PF03629">
    <property type="entry name" value="SASA"/>
    <property type="match status" value="2"/>
</dbReference>
<reference evidence="4" key="1">
    <citation type="submission" date="2022-01" db="EMBL/GenBank/DDBJ databases">
        <authorList>
            <person name="Jo J.-H."/>
            <person name="Im W.-T."/>
        </authorList>
    </citation>
    <scope>NUCLEOTIDE SEQUENCE</scope>
    <source>
        <strain evidence="4">NA20</strain>
    </source>
</reference>
<feature type="domain" description="Sialate O-acetylesterase" evidence="3">
    <location>
        <begin position="423"/>
        <end position="531"/>
    </location>
</feature>
<dbReference type="InterPro" id="IPR005181">
    <property type="entry name" value="SASA"/>
</dbReference>
<dbReference type="SUPFAM" id="SSF49785">
    <property type="entry name" value="Galactose-binding domain-like"/>
    <property type="match status" value="1"/>
</dbReference>
<dbReference type="RefSeq" id="WP_237875240.1">
    <property type="nucleotide sequence ID" value="NZ_JAKLTR010000015.1"/>
</dbReference>
<evidence type="ECO:0000259" key="3">
    <source>
        <dbReference type="Pfam" id="PF03629"/>
    </source>
</evidence>
<evidence type="ECO:0000256" key="1">
    <source>
        <dbReference type="ARBA" id="ARBA00022801"/>
    </source>
</evidence>
<proteinExistence type="predicted"/>